<organism evidence="1 2">
    <name type="scientific">Pedobacter cryoconitis</name>
    <dbReference type="NCBI Taxonomy" id="188932"/>
    <lineage>
        <taxon>Bacteria</taxon>
        <taxon>Pseudomonadati</taxon>
        <taxon>Bacteroidota</taxon>
        <taxon>Sphingobacteriia</taxon>
        <taxon>Sphingobacteriales</taxon>
        <taxon>Sphingobacteriaceae</taxon>
        <taxon>Pedobacter</taxon>
    </lineage>
</organism>
<dbReference type="AlphaFoldDB" id="A0A7X0MIC3"/>
<dbReference type="Pfam" id="PF19781">
    <property type="entry name" value="DUF6266"/>
    <property type="match status" value="1"/>
</dbReference>
<dbReference type="EMBL" id="JACHCC010000001">
    <property type="protein sequence ID" value="MBB6498380.1"/>
    <property type="molecule type" value="Genomic_DNA"/>
</dbReference>
<proteinExistence type="predicted"/>
<gene>
    <name evidence="1" type="ORF">HDF25_000504</name>
</gene>
<reference evidence="1 2" key="1">
    <citation type="submission" date="2020-08" db="EMBL/GenBank/DDBJ databases">
        <title>Genomic Encyclopedia of Type Strains, Phase IV (KMG-V): Genome sequencing to study the core and pangenomes of soil and plant-associated prokaryotes.</title>
        <authorList>
            <person name="Whitman W."/>
        </authorList>
    </citation>
    <scope>NUCLEOTIDE SEQUENCE [LARGE SCALE GENOMIC DNA]</scope>
    <source>
        <strain evidence="1 2">M2T3</strain>
    </source>
</reference>
<evidence type="ECO:0000313" key="2">
    <source>
        <dbReference type="Proteomes" id="UP000521017"/>
    </source>
</evidence>
<evidence type="ECO:0000313" key="1">
    <source>
        <dbReference type="EMBL" id="MBB6498380.1"/>
    </source>
</evidence>
<dbReference type="InterPro" id="IPR046233">
    <property type="entry name" value="DUF6266"/>
</dbReference>
<comment type="caution">
    <text evidence="1">The sequence shown here is derived from an EMBL/GenBank/DDBJ whole genome shotgun (WGS) entry which is preliminary data.</text>
</comment>
<protein>
    <submittedName>
        <fullName evidence="1">Uncharacterized protein</fullName>
    </submittedName>
</protein>
<accession>A0A7X0MIC3</accession>
<dbReference type="RefSeq" id="WP_184622404.1">
    <property type="nucleotide sequence ID" value="NZ_JACHCC010000001.1"/>
</dbReference>
<sequence length="216" mass="24299">MAILQEGTVLTGIRGKIGTVVIYRWKDKVCARSKPATAHKKAKRSVLQQAQANKMKLLSPILNATAKFLKIGFKQRALERNITANNAAKSINLLNAIKGEFPEQEINWEAILVSDGELTKPENVKVTITSKTFHFTWDENKNIIGSQNDRAIILLYDSVQPHFHASYSGARRSELKDSISLSSYQFKGKTFEVFIAFKDVMSDQVSRSVYCGRFKT</sequence>
<dbReference type="Proteomes" id="UP000521017">
    <property type="component" value="Unassembled WGS sequence"/>
</dbReference>
<name>A0A7X0MIC3_9SPHI</name>